<dbReference type="AlphaFoldDB" id="A0A7W6GJ76"/>
<keyword evidence="3 6" id="KW-0812">Transmembrane</keyword>
<evidence type="ECO:0000313" key="7">
    <source>
        <dbReference type="EMBL" id="MBB3977270.1"/>
    </source>
</evidence>
<organism evidence="7 8">
    <name type="scientific">Mycoplana azooxidifex</name>
    <dbReference type="NCBI Taxonomy" id="1636188"/>
    <lineage>
        <taxon>Bacteria</taxon>
        <taxon>Pseudomonadati</taxon>
        <taxon>Pseudomonadota</taxon>
        <taxon>Alphaproteobacteria</taxon>
        <taxon>Hyphomicrobiales</taxon>
        <taxon>Rhizobiaceae</taxon>
        <taxon>Mycoplana</taxon>
    </lineage>
</organism>
<evidence type="ECO:0000256" key="1">
    <source>
        <dbReference type="ARBA" id="ARBA00004651"/>
    </source>
</evidence>
<feature type="transmembrane region" description="Helical" evidence="6">
    <location>
        <begin position="287"/>
        <end position="309"/>
    </location>
</feature>
<dbReference type="Proteomes" id="UP000574761">
    <property type="component" value="Unassembled WGS sequence"/>
</dbReference>
<keyword evidence="5 6" id="KW-0472">Membrane</keyword>
<reference evidence="7 8" key="1">
    <citation type="submission" date="2020-08" db="EMBL/GenBank/DDBJ databases">
        <title>Genomic Encyclopedia of Type Strains, Phase IV (KMG-IV): sequencing the most valuable type-strain genomes for metagenomic binning, comparative biology and taxonomic classification.</title>
        <authorList>
            <person name="Goeker M."/>
        </authorList>
    </citation>
    <scope>NUCLEOTIDE SEQUENCE [LARGE SCALE GENOMIC DNA]</scope>
    <source>
        <strain evidence="7 8">DSM 100211</strain>
    </source>
</reference>
<evidence type="ECO:0000256" key="5">
    <source>
        <dbReference type="ARBA" id="ARBA00023136"/>
    </source>
</evidence>
<proteinExistence type="predicted"/>
<feature type="transmembrane region" description="Helical" evidence="6">
    <location>
        <begin position="242"/>
        <end position="267"/>
    </location>
</feature>
<keyword evidence="8" id="KW-1185">Reference proteome</keyword>
<dbReference type="PANTHER" id="PTHR30250:SF11">
    <property type="entry name" value="O-ANTIGEN TRANSPORTER-RELATED"/>
    <property type="match status" value="1"/>
</dbReference>
<dbReference type="InterPro" id="IPR050833">
    <property type="entry name" value="Poly_Biosynth_Transport"/>
</dbReference>
<name>A0A7W6GJ76_9HYPH</name>
<evidence type="ECO:0000313" key="8">
    <source>
        <dbReference type="Proteomes" id="UP000574761"/>
    </source>
</evidence>
<feature type="transmembrane region" description="Helical" evidence="6">
    <location>
        <begin position="439"/>
        <end position="460"/>
    </location>
</feature>
<keyword evidence="2" id="KW-1003">Cell membrane</keyword>
<dbReference type="RefSeq" id="WP_183804523.1">
    <property type="nucleotide sequence ID" value="NZ_JACIEE010000005.1"/>
</dbReference>
<comment type="caution">
    <text evidence="7">The sequence shown here is derived from an EMBL/GenBank/DDBJ whole genome shotgun (WGS) entry which is preliminary data.</text>
</comment>
<keyword evidence="4 6" id="KW-1133">Transmembrane helix</keyword>
<feature type="transmembrane region" description="Helical" evidence="6">
    <location>
        <begin position="149"/>
        <end position="177"/>
    </location>
</feature>
<evidence type="ECO:0000256" key="3">
    <source>
        <dbReference type="ARBA" id="ARBA00022692"/>
    </source>
</evidence>
<dbReference type="Pfam" id="PF13440">
    <property type="entry name" value="Polysacc_synt_3"/>
    <property type="match status" value="1"/>
</dbReference>
<evidence type="ECO:0000256" key="4">
    <source>
        <dbReference type="ARBA" id="ARBA00022989"/>
    </source>
</evidence>
<feature type="transmembrane region" description="Helical" evidence="6">
    <location>
        <begin position="109"/>
        <end position="128"/>
    </location>
</feature>
<feature type="transmembrane region" description="Helical" evidence="6">
    <location>
        <begin position="411"/>
        <end position="433"/>
    </location>
</feature>
<dbReference type="GO" id="GO:0005886">
    <property type="term" value="C:plasma membrane"/>
    <property type="evidence" value="ECO:0007669"/>
    <property type="project" value="UniProtKB-SubCell"/>
</dbReference>
<feature type="transmembrane region" description="Helical" evidence="6">
    <location>
        <begin position="321"/>
        <end position="341"/>
    </location>
</feature>
<evidence type="ECO:0000256" key="6">
    <source>
        <dbReference type="SAM" id="Phobius"/>
    </source>
</evidence>
<feature type="transmembrane region" description="Helical" evidence="6">
    <location>
        <begin position="37"/>
        <end position="64"/>
    </location>
</feature>
<feature type="transmembrane region" description="Helical" evidence="6">
    <location>
        <begin position="85"/>
        <end position="103"/>
    </location>
</feature>
<dbReference type="PANTHER" id="PTHR30250">
    <property type="entry name" value="PST FAMILY PREDICTED COLANIC ACID TRANSPORTER"/>
    <property type="match status" value="1"/>
</dbReference>
<dbReference type="EMBL" id="JACIEE010000005">
    <property type="protein sequence ID" value="MBB3977270.1"/>
    <property type="molecule type" value="Genomic_DNA"/>
</dbReference>
<accession>A0A7W6GJ76</accession>
<feature type="transmembrane region" description="Helical" evidence="6">
    <location>
        <begin position="353"/>
        <end position="375"/>
    </location>
</feature>
<comment type="subcellular location">
    <subcellularLocation>
        <location evidence="1">Cell membrane</location>
        <topology evidence="1">Multi-pass membrane protein</topology>
    </subcellularLocation>
</comment>
<feature type="transmembrane region" description="Helical" evidence="6">
    <location>
        <begin position="381"/>
        <end position="399"/>
    </location>
</feature>
<gene>
    <name evidence="7" type="ORF">GGQ64_002476</name>
</gene>
<evidence type="ECO:0000256" key="2">
    <source>
        <dbReference type="ARBA" id="ARBA00022475"/>
    </source>
</evidence>
<protein>
    <submittedName>
        <fullName evidence="7">O-antigen/teichoic acid export membrane protein</fullName>
    </submittedName>
</protein>
<sequence>MLGSSLLNAAAGLLSLFAGFGSSVVVARMLGVEGAGIVAYALWIMTVATLLSDFGMPQAVLRFVGQADGGEGARPGLVLTLTKRFVLTTSTLAVGIVGYALWLDYTGEATATLIWIATAALFLSYAYSTMSLGAAQGLGRFRESSLNTAIGCLVQPFLVALGAFLLGPAGAIFGHVFRHLPQALSLPKYLKPASKDIEPVTPPMKAYARNAWLSGGMTALLGSRVELAVIGLFFNLTAVGHYAIASTMAGMVVQLSYFLVAPLVPLFSHHSDRGDHAALTKSYQRSLLGLSLVVAPICLGGAAISPVLIPLLFGEAFRPSVALSVVLLGFTVFSALITVPYRLMLAREKSGAVLRLSAWEGIACIGLLFAAVPLFGTMGAAVVKGLTLTGSCLFCLWYCHRRLGIACDLPALAKVLLAAILCAAAAGACIWWMPNLAGMVLGIFAGAIAYALALAVLGAVPAEERRLVADLARARLPAPVAGMLSRAILAGRG</sequence>